<keyword evidence="1" id="KW-1133">Transmembrane helix</keyword>
<evidence type="ECO:0008006" key="8">
    <source>
        <dbReference type="Google" id="ProtNLM"/>
    </source>
</evidence>
<evidence type="ECO:0000313" key="7">
    <source>
        <dbReference type="Proteomes" id="UP000181936"/>
    </source>
</evidence>
<organism evidence="6 7">
    <name type="scientific">Bacillus weihaiensis</name>
    <dbReference type="NCBI Taxonomy" id="1547283"/>
    <lineage>
        <taxon>Bacteria</taxon>
        <taxon>Bacillati</taxon>
        <taxon>Bacillota</taxon>
        <taxon>Bacilli</taxon>
        <taxon>Bacillales</taxon>
        <taxon>Bacillaceae</taxon>
        <taxon>Bacillus</taxon>
    </lineage>
</organism>
<dbReference type="SUPFAM" id="SSF55785">
    <property type="entry name" value="PYP-like sensor domain (PAS domain)"/>
    <property type="match status" value="3"/>
</dbReference>
<evidence type="ECO:0000259" key="2">
    <source>
        <dbReference type="PROSITE" id="PS50112"/>
    </source>
</evidence>
<dbReference type="InterPro" id="IPR000014">
    <property type="entry name" value="PAS"/>
</dbReference>
<evidence type="ECO:0000259" key="5">
    <source>
        <dbReference type="PROSITE" id="PS50887"/>
    </source>
</evidence>
<keyword evidence="1" id="KW-0472">Membrane</keyword>
<dbReference type="CDD" id="cd01948">
    <property type="entry name" value="EAL"/>
    <property type="match status" value="1"/>
</dbReference>
<dbReference type="Gene3D" id="3.30.70.270">
    <property type="match status" value="1"/>
</dbReference>
<accession>A0A1L3MN20</accession>
<feature type="domain" description="EAL" evidence="4">
    <location>
        <begin position="358"/>
        <end position="611"/>
    </location>
</feature>
<dbReference type="SMART" id="SM00267">
    <property type="entry name" value="GGDEF"/>
    <property type="match status" value="1"/>
</dbReference>
<dbReference type="SUPFAM" id="SSF55073">
    <property type="entry name" value="Nucleotide cyclase"/>
    <property type="match status" value="1"/>
</dbReference>
<gene>
    <name evidence="6" type="ORF">A9C19_02210</name>
</gene>
<keyword evidence="1" id="KW-0812">Transmembrane</keyword>
<dbReference type="Pfam" id="PF08447">
    <property type="entry name" value="PAS_3"/>
    <property type="match status" value="1"/>
</dbReference>
<dbReference type="CDD" id="cd01949">
    <property type="entry name" value="GGDEF"/>
    <property type="match status" value="1"/>
</dbReference>
<dbReference type="PROSITE" id="PS50883">
    <property type="entry name" value="EAL"/>
    <property type="match status" value="1"/>
</dbReference>
<dbReference type="InterPro" id="IPR001633">
    <property type="entry name" value="EAL_dom"/>
</dbReference>
<evidence type="ECO:0000256" key="1">
    <source>
        <dbReference type="SAM" id="Phobius"/>
    </source>
</evidence>
<dbReference type="InterPro" id="IPR043128">
    <property type="entry name" value="Rev_trsase/Diguanyl_cyclase"/>
</dbReference>
<dbReference type="PROSITE" id="PS50112">
    <property type="entry name" value="PAS"/>
    <property type="match status" value="2"/>
</dbReference>
<dbReference type="InterPro" id="IPR000160">
    <property type="entry name" value="GGDEF_dom"/>
</dbReference>
<feature type="domain" description="PAS" evidence="2">
    <location>
        <begin position="758"/>
        <end position="829"/>
    </location>
</feature>
<dbReference type="FunFam" id="3.20.20.450:FF:000001">
    <property type="entry name" value="Cyclic di-GMP phosphodiesterase yahA"/>
    <property type="match status" value="1"/>
</dbReference>
<feature type="domain" description="PAS" evidence="2">
    <location>
        <begin position="62"/>
        <end position="132"/>
    </location>
</feature>
<feature type="transmembrane region" description="Helical" evidence="1">
    <location>
        <begin position="7"/>
        <end position="24"/>
    </location>
</feature>
<feature type="domain" description="PAC" evidence="3">
    <location>
        <begin position="836"/>
        <end position="878"/>
    </location>
</feature>
<dbReference type="Pfam" id="PF13426">
    <property type="entry name" value="PAS_9"/>
    <property type="match status" value="1"/>
</dbReference>
<dbReference type="InterPro" id="IPR035919">
    <property type="entry name" value="EAL_sf"/>
</dbReference>
<dbReference type="PROSITE" id="PS50113">
    <property type="entry name" value="PAC"/>
    <property type="match status" value="2"/>
</dbReference>
<dbReference type="InterPro" id="IPR052155">
    <property type="entry name" value="Biofilm_reg_signaling"/>
</dbReference>
<dbReference type="InterPro" id="IPR013655">
    <property type="entry name" value="PAS_fold_3"/>
</dbReference>
<dbReference type="Proteomes" id="UP000181936">
    <property type="component" value="Chromosome"/>
</dbReference>
<dbReference type="STRING" id="1547283.A9C19_02210"/>
<dbReference type="FunFam" id="3.30.70.270:FF:000001">
    <property type="entry name" value="Diguanylate cyclase domain protein"/>
    <property type="match status" value="1"/>
</dbReference>
<dbReference type="NCBIfam" id="TIGR00254">
    <property type="entry name" value="GGDEF"/>
    <property type="match status" value="1"/>
</dbReference>
<dbReference type="PANTHER" id="PTHR44757:SF2">
    <property type="entry name" value="BIOFILM ARCHITECTURE MAINTENANCE PROTEIN MBAA"/>
    <property type="match status" value="1"/>
</dbReference>
<dbReference type="Pfam" id="PF00990">
    <property type="entry name" value="GGDEF"/>
    <property type="match status" value="1"/>
</dbReference>
<dbReference type="SMART" id="SM00086">
    <property type="entry name" value="PAC"/>
    <property type="match status" value="3"/>
</dbReference>
<dbReference type="Gene3D" id="3.20.20.450">
    <property type="entry name" value="EAL domain"/>
    <property type="match status" value="1"/>
</dbReference>
<dbReference type="NCBIfam" id="TIGR00229">
    <property type="entry name" value="sensory_box"/>
    <property type="match status" value="3"/>
</dbReference>
<sequence>MKRSSKHNLILFFTVTFLLLLATILKFHTFVIIGTIILITIISLHSLLNRQLILKQWKGTKTKQSYRSLFDHHPDIVIRFTKDGQITSINKTVERVLGFKVEECIGHHFLEGVNEEKRNVTLRHFNMAAKGEATTYDSVILHKDGRSIYVTTTNIPIIVNGEIDGVYGITRDITEQKKIEQIIQKIAYEDVLTGLPNRTRLIQYLTKQLKVATTTNRTLAVLFIDMDRFKVVNDTIGHSSGDEMLKEVADRLQATIRKDDMIFRQSGDEFVVVLNNATREVAEDVARKMIAAFEKPIHIHTYDIFTSPSIGISFFPEDGNSLEELIKHADAAMYQSKASGKKMYTFYSSHDADKKMDRLKLEMDLHKAIERNELLLHYQPKVNLKTGHVVGVEALIRWNHAEIGLISPAEFIPIAEETGLIISIGEWALKTACTVNKHWQEEGLQNLVISVNLSPRQFSQTDLVKTVEKVLEETGLESHLLELEITESMTADIERTISTLHELKQLGVRISIDDFGTGFSSLNYLKRFPVDTLKVDQSFVNELHNNPNDETIVKTIIAMGHNLGLHVVAEGIETKEQLVFLQQYVCDEGQGYFFSKPLPAQELVEKIKEIEQIVPLQGITKELNDRIWADELVRGAKKDLQEILRLQQSMTIKYKKIGDKFVHTMCDGELVYRFGLLPEQIIGKQLFDLLPEEVSKKKVSYYQRAWDGEGNVHYEDVLNGICYLATLRPVIKGGEVTEVIGSFVDITKQKQVEKKLRESQELHQLIAKHIIDLVTIYTLDGRITYASSSYERVLGYKPAELVGSIPTNLYHHEDLQRMLFDLQEAKKTNQNQSRNIQKKYRLKNKQGTYLTFHTILTTILNENGEVERIIGVSRESTE</sequence>
<reference evidence="6 7" key="1">
    <citation type="journal article" date="2016" name="Sci. Rep.">
        <title>Complete genome sequence and transcriptomic analysis of a novel marine strain Bacillus weihaiensis reveals the mechanism of brown algae degradation.</title>
        <authorList>
            <person name="Zhu Y."/>
            <person name="Chen P."/>
            <person name="Bao Y."/>
            <person name="Men Y."/>
            <person name="Zeng Y."/>
            <person name="Yang J."/>
            <person name="Sun J."/>
            <person name="Sun Y."/>
        </authorList>
    </citation>
    <scope>NUCLEOTIDE SEQUENCE [LARGE SCALE GENOMIC DNA]</scope>
    <source>
        <strain evidence="6 7">Alg07</strain>
    </source>
</reference>
<dbReference type="SUPFAM" id="SSF141868">
    <property type="entry name" value="EAL domain-like"/>
    <property type="match status" value="1"/>
</dbReference>
<dbReference type="SMART" id="SM00091">
    <property type="entry name" value="PAS"/>
    <property type="match status" value="2"/>
</dbReference>
<dbReference type="AlphaFoldDB" id="A0A1L3MN20"/>
<protein>
    <recommendedName>
        <fullName evidence="8">PAS domain S-box protein</fullName>
    </recommendedName>
</protein>
<evidence type="ECO:0000313" key="6">
    <source>
        <dbReference type="EMBL" id="APH03664.1"/>
    </source>
</evidence>
<dbReference type="InterPro" id="IPR029787">
    <property type="entry name" value="Nucleotide_cyclase"/>
</dbReference>
<dbReference type="SMART" id="SM00052">
    <property type="entry name" value="EAL"/>
    <property type="match status" value="1"/>
</dbReference>
<dbReference type="InterPro" id="IPR035965">
    <property type="entry name" value="PAS-like_dom_sf"/>
</dbReference>
<dbReference type="EMBL" id="CP016020">
    <property type="protein sequence ID" value="APH03664.1"/>
    <property type="molecule type" value="Genomic_DNA"/>
</dbReference>
<evidence type="ECO:0000259" key="4">
    <source>
        <dbReference type="PROSITE" id="PS50883"/>
    </source>
</evidence>
<dbReference type="InterPro" id="IPR001610">
    <property type="entry name" value="PAC"/>
</dbReference>
<dbReference type="PROSITE" id="PS50887">
    <property type="entry name" value="GGDEF"/>
    <property type="match status" value="1"/>
</dbReference>
<feature type="domain" description="GGDEF" evidence="5">
    <location>
        <begin position="217"/>
        <end position="349"/>
    </location>
</feature>
<dbReference type="RefSeq" id="WP_072578452.1">
    <property type="nucleotide sequence ID" value="NZ_CP016020.1"/>
</dbReference>
<evidence type="ECO:0000259" key="3">
    <source>
        <dbReference type="PROSITE" id="PS50113"/>
    </source>
</evidence>
<dbReference type="CDD" id="cd00130">
    <property type="entry name" value="PAS"/>
    <property type="match status" value="2"/>
</dbReference>
<name>A0A1L3MN20_9BACI</name>
<dbReference type="InterPro" id="IPR000700">
    <property type="entry name" value="PAS-assoc_C"/>
</dbReference>
<dbReference type="Gene3D" id="3.30.450.20">
    <property type="entry name" value="PAS domain"/>
    <property type="match status" value="3"/>
</dbReference>
<dbReference type="Pfam" id="PF08448">
    <property type="entry name" value="PAS_4"/>
    <property type="match status" value="1"/>
</dbReference>
<proteinExistence type="predicted"/>
<dbReference type="OrthoDB" id="9759607at2"/>
<dbReference type="InterPro" id="IPR013656">
    <property type="entry name" value="PAS_4"/>
</dbReference>
<dbReference type="Pfam" id="PF00563">
    <property type="entry name" value="EAL"/>
    <property type="match status" value="1"/>
</dbReference>
<feature type="domain" description="PAC" evidence="3">
    <location>
        <begin position="134"/>
        <end position="185"/>
    </location>
</feature>
<dbReference type="PANTHER" id="PTHR44757">
    <property type="entry name" value="DIGUANYLATE CYCLASE DGCP"/>
    <property type="match status" value="1"/>
</dbReference>
<keyword evidence="7" id="KW-1185">Reference proteome</keyword>
<dbReference type="KEGG" id="bwh:A9C19_02210"/>